<name>A0A4U6TGA5_SETVI</name>
<reference evidence="1" key="1">
    <citation type="submission" date="2019-03" db="EMBL/GenBank/DDBJ databases">
        <title>WGS assembly of Setaria viridis.</title>
        <authorList>
            <person name="Huang P."/>
            <person name="Jenkins J."/>
            <person name="Grimwood J."/>
            <person name="Barry K."/>
            <person name="Healey A."/>
            <person name="Mamidi S."/>
            <person name="Sreedasyam A."/>
            <person name="Shu S."/>
            <person name="Feldman M."/>
            <person name="Wu J."/>
            <person name="Yu Y."/>
            <person name="Chen C."/>
            <person name="Johnson J."/>
            <person name="Rokhsar D."/>
            <person name="Baxter I."/>
            <person name="Schmutz J."/>
            <person name="Brutnell T."/>
            <person name="Kellogg E."/>
        </authorList>
    </citation>
    <scope>NUCLEOTIDE SEQUENCE [LARGE SCALE GENOMIC DNA]</scope>
</reference>
<accession>A0A4U6TGA5</accession>
<proteinExistence type="predicted"/>
<sequence>MSSKAGQCTCGAYFAQNKCDMLLESRPRGVAGGSLQT</sequence>
<gene>
    <name evidence="1" type="ORF">SEVIR_8G053750v2</name>
</gene>
<evidence type="ECO:0000313" key="2">
    <source>
        <dbReference type="Proteomes" id="UP000298652"/>
    </source>
</evidence>
<dbReference type="Proteomes" id="UP000298652">
    <property type="component" value="Chromosome 8"/>
</dbReference>
<keyword evidence="2" id="KW-1185">Reference proteome</keyword>
<dbReference type="Gramene" id="TKV99588">
    <property type="protein sequence ID" value="TKV99588"/>
    <property type="gene ID" value="SEVIR_8G053750v2"/>
</dbReference>
<dbReference type="EMBL" id="CM016559">
    <property type="protein sequence ID" value="TKV99588.1"/>
    <property type="molecule type" value="Genomic_DNA"/>
</dbReference>
<dbReference type="AlphaFoldDB" id="A0A4U6TGA5"/>
<organism evidence="1 2">
    <name type="scientific">Setaria viridis</name>
    <name type="common">Green bristlegrass</name>
    <name type="synonym">Setaria italica subsp. viridis</name>
    <dbReference type="NCBI Taxonomy" id="4556"/>
    <lineage>
        <taxon>Eukaryota</taxon>
        <taxon>Viridiplantae</taxon>
        <taxon>Streptophyta</taxon>
        <taxon>Embryophyta</taxon>
        <taxon>Tracheophyta</taxon>
        <taxon>Spermatophyta</taxon>
        <taxon>Magnoliopsida</taxon>
        <taxon>Liliopsida</taxon>
        <taxon>Poales</taxon>
        <taxon>Poaceae</taxon>
        <taxon>PACMAD clade</taxon>
        <taxon>Panicoideae</taxon>
        <taxon>Panicodae</taxon>
        <taxon>Paniceae</taxon>
        <taxon>Cenchrinae</taxon>
        <taxon>Setaria</taxon>
    </lineage>
</organism>
<evidence type="ECO:0000313" key="1">
    <source>
        <dbReference type="EMBL" id="TKV99588.1"/>
    </source>
</evidence>
<protein>
    <submittedName>
        <fullName evidence="1">Uncharacterized protein</fullName>
    </submittedName>
</protein>